<dbReference type="SUPFAM" id="SSF49695">
    <property type="entry name" value="gamma-Crystallin-like"/>
    <property type="match status" value="1"/>
</dbReference>
<dbReference type="AlphaFoldDB" id="A0A1M4YU60"/>
<dbReference type="Gene3D" id="2.30.30.40">
    <property type="entry name" value="SH3 Domains"/>
    <property type="match status" value="1"/>
</dbReference>
<evidence type="ECO:0000313" key="4">
    <source>
        <dbReference type="Proteomes" id="UP000184533"/>
    </source>
</evidence>
<dbReference type="Pfam" id="PF08239">
    <property type="entry name" value="SH3_3"/>
    <property type="match status" value="1"/>
</dbReference>
<dbReference type="SUPFAM" id="SSF50044">
    <property type="entry name" value="SH3-domain"/>
    <property type="match status" value="1"/>
</dbReference>
<name>A0A1M4YU60_9HYPH</name>
<evidence type="ECO:0000256" key="1">
    <source>
        <dbReference type="SAM" id="SignalP"/>
    </source>
</evidence>
<feature type="domain" description="SH3b" evidence="2">
    <location>
        <begin position="43"/>
        <end position="105"/>
    </location>
</feature>
<dbReference type="Pfam" id="PF03995">
    <property type="entry name" value="Inhibitor_I36"/>
    <property type="match status" value="1"/>
</dbReference>
<organism evidence="3 4">
    <name type="scientific">Devosia limi DSM 17137</name>
    <dbReference type="NCBI Taxonomy" id="1121477"/>
    <lineage>
        <taxon>Bacteria</taxon>
        <taxon>Pseudomonadati</taxon>
        <taxon>Pseudomonadota</taxon>
        <taxon>Alphaproteobacteria</taxon>
        <taxon>Hyphomicrobiales</taxon>
        <taxon>Devosiaceae</taxon>
        <taxon>Devosia</taxon>
    </lineage>
</organism>
<reference evidence="3 4" key="1">
    <citation type="submission" date="2016-11" db="EMBL/GenBank/DDBJ databases">
        <authorList>
            <person name="Jaros S."/>
            <person name="Januszkiewicz K."/>
            <person name="Wedrychowicz H."/>
        </authorList>
    </citation>
    <scope>NUCLEOTIDE SEQUENCE [LARGE SCALE GENOMIC DNA]</scope>
    <source>
        <strain evidence="3 4">DSM 17137</strain>
    </source>
</reference>
<dbReference type="InterPro" id="IPR003646">
    <property type="entry name" value="SH3-like_bac-type"/>
</dbReference>
<evidence type="ECO:0000313" key="3">
    <source>
        <dbReference type="EMBL" id="SHF08886.1"/>
    </source>
</evidence>
<evidence type="ECO:0000259" key="2">
    <source>
        <dbReference type="PROSITE" id="PS51781"/>
    </source>
</evidence>
<dbReference type="InterPro" id="IPR011024">
    <property type="entry name" value="G_crystallin-like"/>
</dbReference>
<dbReference type="EMBL" id="FQVC01000004">
    <property type="protein sequence ID" value="SHF08886.1"/>
    <property type="molecule type" value="Genomic_DNA"/>
</dbReference>
<gene>
    <name evidence="3" type="ORF">SAMN02745223_01797</name>
</gene>
<proteinExistence type="predicted"/>
<keyword evidence="1" id="KW-0732">Signal</keyword>
<dbReference type="Gene3D" id="2.60.20.10">
    <property type="entry name" value="Crystallins"/>
    <property type="match status" value="1"/>
</dbReference>
<dbReference type="InterPro" id="IPR036028">
    <property type="entry name" value="SH3-like_dom_sf"/>
</dbReference>
<dbReference type="RefSeq" id="WP_052950484.1">
    <property type="nucleotide sequence ID" value="NZ_FQVC01000004.1"/>
</dbReference>
<accession>A0A1M4YU60</accession>
<sequence length="208" mass="22402">MNASKIVRSLIAAVVLALGAASVPAALAQQPFVLVPDGPGGGSANRAVATTNLNVRSGPGPNNPVVHVLQRGEEVDVLRCSNGWCLVESRGPTGWAARNYLRDIIQTGPGPRPPVVQPPVIRPPVSQSNVCFFDQPNFRGRSFCAWPGDSEARLGSWGDRIMSVEVNGRAAVDICASRNFRNCTFFDRDVPVLNRMLQNNVGSYRVLR</sequence>
<feature type="signal peptide" evidence="1">
    <location>
        <begin position="1"/>
        <end position="28"/>
    </location>
</feature>
<dbReference type="Proteomes" id="UP000184533">
    <property type="component" value="Unassembled WGS sequence"/>
</dbReference>
<protein>
    <submittedName>
        <fullName evidence="3">Uncharacterized conserved protein YraI</fullName>
    </submittedName>
</protein>
<dbReference type="OrthoDB" id="8457065at2"/>
<dbReference type="PROSITE" id="PS51781">
    <property type="entry name" value="SH3B"/>
    <property type="match status" value="1"/>
</dbReference>
<dbReference type="SMART" id="SM00287">
    <property type="entry name" value="SH3b"/>
    <property type="match status" value="1"/>
</dbReference>
<feature type="chain" id="PRO_5009908499" evidence="1">
    <location>
        <begin position="29"/>
        <end position="208"/>
    </location>
</feature>